<keyword evidence="4" id="KW-1185">Reference proteome</keyword>
<feature type="compositionally biased region" description="Low complexity" evidence="2">
    <location>
        <begin position="100"/>
        <end position="109"/>
    </location>
</feature>
<dbReference type="EMBL" id="BJWL01000007">
    <property type="protein sequence ID" value="GFY91426.1"/>
    <property type="molecule type" value="Genomic_DNA"/>
</dbReference>
<evidence type="ECO:0000256" key="2">
    <source>
        <dbReference type="SAM" id="MobiDB-lite"/>
    </source>
</evidence>
<protein>
    <submittedName>
        <fullName evidence="3">Uncharacterized protein</fullName>
    </submittedName>
</protein>
<feature type="coiled-coil region" evidence="1">
    <location>
        <begin position="55"/>
        <end position="82"/>
    </location>
</feature>
<dbReference type="GO" id="GO:0003676">
    <property type="term" value="F:nucleic acid binding"/>
    <property type="evidence" value="ECO:0007669"/>
    <property type="project" value="InterPro"/>
</dbReference>
<dbReference type="Proteomes" id="UP000585474">
    <property type="component" value="Unassembled WGS sequence"/>
</dbReference>
<comment type="caution">
    <text evidence="3">The sequence shown here is derived from an EMBL/GenBank/DDBJ whole genome shotgun (WGS) entry which is preliminary data.</text>
</comment>
<evidence type="ECO:0000313" key="3">
    <source>
        <dbReference type="EMBL" id="GFY91426.1"/>
    </source>
</evidence>
<name>A0A7J0EZ10_9ERIC</name>
<dbReference type="OrthoDB" id="1939491at2759"/>
<feature type="region of interest" description="Disordered" evidence="2">
    <location>
        <begin position="92"/>
        <end position="118"/>
    </location>
</feature>
<gene>
    <name evidence="3" type="ORF">Acr_07g0016220</name>
</gene>
<dbReference type="SUPFAM" id="SSF57756">
    <property type="entry name" value="Retrovirus zinc finger-like domains"/>
    <property type="match status" value="1"/>
</dbReference>
<evidence type="ECO:0000313" key="4">
    <source>
        <dbReference type="Proteomes" id="UP000585474"/>
    </source>
</evidence>
<proteinExistence type="predicted"/>
<dbReference type="GO" id="GO:0008270">
    <property type="term" value="F:zinc ion binding"/>
    <property type="evidence" value="ECO:0007669"/>
    <property type="project" value="InterPro"/>
</dbReference>
<dbReference type="AlphaFoldDB" id="A0A7J0EZ10"/>
<reference evidence="3 4" key="1">
    <citation type="submission" date="2019-07" db="EMBL/GenBank/DDBJ databases">
        <title>De Novo Assembly of kiwifruit Actinidia rufa.</title>
        <authorList>
            <person name="Sugita-Konishi S."/>
            <person name="Sato K."/>
            <person name="Mori E."/>
            <person name="Abe Y."/>
            <person name="Kisaki G."/>
            <person name="Hamano K."/>
            <person name="Suezawa K."/>
            <person name="Otani M."/>
            <person name="Fukuda T."/>
            <person name="Manabe T."/>
            <person name="Gomi K."/>
            <person name="Tabuchi M."/>
            <person name="Akimitsu K."/>
            <person name="Kataoka I."/>
        </authorList>
    </citation>
    <scope>NUCLEOTIDE SEQUENCE [LARGE SCALE GENOMIC DNA]</scope>
    <source>
        <strain evidence="4">cv. Fuchu</strain>
    </source>
</reference>
<keyword evidence="1" id="KW-0175">Coiled coil</keyword>
<accession>A0A7J0EZ10</accession>
<sequence>MSSIEARLQRVEIAMADDRDKVEEIDQRLDGLEGGHEEFHGEMQGALNSLAESWKAQLDALKDSLRAEIAAIREELKEVKGDWSLCKMAVTQGQSAEGGPKPSYSSYNKSNKDRRSGDKPKLACFLCDGNHFARDCPKRAKLSALIQDEEEEPHDEETKMGSLRLLNAIKAKVDLAKITKKGRMYVEAKKFEPWLPKAEKSWPLQTNAEKMREIAQRFEPWLPIAEEMSAIAEKIEPWPGKCVPWLPIA</sequence>
<dbReference type="InterPro" id="IPR036875">
    <property type="entry name" value="Znf_CCHC_sf"/>
</dbReference>
<organism evidence="3 4">
    <name type="scientific">Actinidia rufa</name>
    <dbReference type="NCBI Taxonomy" id="165716"/>
    <lineage>
        <taxon>Eukaryota</taxon>
        <taxon>Viridiplantae</taxon>
        <taxon>Streptophyta</taxon>
        <taxon>Embryophyta</taxon>
        <taxon>Tracheophyta</taxon>
        <taxon>Spermatophyta</taxon>
        <taxon>Magnoliopsida</taxon>
        <taxon>eudicotyledons</taxon>
        <taxon>Gunneridae</taxon>
        <taxon>Pentapetalae</taxon>
        <taxon>asterids</taxon>
        <taxon>Ericales</taxon>
        <taxon>Actinidiaceae</taxon>
        <taxon>Actinidia</taxon>
    </lineage>
</organism>
<evidence type="ECO:0000256" key="1">
    <source>
        <dbReference type="SAM" id="Coils"/>
    </source>
</evidence>